<accession>A0A5J6L4M7</accession>
<feature type="compositionally biased region" description="Basic and acidic residues" evidence="1">
    <location>
        <begin position="207"/>
        <end position="218"/>
    </location>
</feature>
<sequence length="420" mass="44190">MDRHLRHPSRPARWGGAGLVPVQSSSAAEVEVWTGWIEDEAEIWEALIAIPIERGDAVQLRSVPVYAYGLNYGDAVECVASAEGPLVISHVTSVGGQATFRIWLGSDADPSAWRRIAEAYAKRGCIIDMSTMSLIALSCAAEDAEPIRHLLNEDATRTASPGSRHTDGLTSQRHDSPLQGRHVQPPSGATRHRARAGDNVGKVRANSMDDARPNAAEVRSKRGPEAALAIVIGGVLALAFGWSALGLVRDTLHFNCSWGIGGEWGPDGTWVCADGIGYLGVAVVLGGMSALIIVAGLLVATAAPSRGRSVVFLVLAAIPIGWIGWWTYYAATLYSGPRPAGETGLGLWASTVLPSIILCTVSLIVGAARPLMMRRWSFVALWCGVGLLLIATVLQLGIGIATFVSAGMLAAAGVGRAPAR</sequence>
<dbReference type="KEGG" id="mlz:F6J85_10555"/>
<evidence type="ECO:0000256" key="2">
    <source>
        <dbReference type="SAM" id="Phobius"/>
    </source>
</evidence>
<keyword evidence="2" id="KW-1133">Transmembrane helix</keyword>
<evidence type="ECO:0000313" key="4">
    <source>
        <dbReference type="Proteomes" id="UP000325516"/>
    </source>
</evidence>
<keyword evidence="2" id="KW-0812">Transmembrane</keyword>
<dbReference type="Pfam" id="PF14085">
    <property type="entry name" value="DUF4265"/>
    <property type="match status" value="1"/>
</dbReference>
<dbReference type="InterPro" id="IPR025361">
    <property type="entry name" value="DUF4265"/>
</dbReference>
<feature type="transmembrane region" description="Helical" evidence="2">
    <location>
        <begin position="348"/>
        <end position="367"/>
    </location>
</feature>
<evidence type="ECO:0000256" key="1">
    <source>
        <dbReference type="SAM" id="MobiDB-lite"/>
    </source>
</evidence>
<evidence type="ECO:0000313" key="3">
    <source>
        <dbReference type="EMBL" id="QEW03498.1"/>
    </source>
</evidence>
<dbReference type="Proteomes" id="UP000325516">
    <property type="component" value="Chromosome"/>
</dbReference>
<reference evidence="4" key="1">
    <citation type="submission" date="2019-09" db="EMBL/GenBank/DDBJ databases">
        <title>Mumia zhuanghuii sp. nov. isolated from the intestinal contents of plateau pika (Ochotona curzoniae) in the Qinghai-Tibet plateau of China.</title>
        <authorList>
            <person name="Tian Z."/>
        </authorList>
    </citation>
    <scope>NUCLEOTIDE SEQUENCE [LARGE SCALE GENOMIC DNA]</scope>
    <source>
        <strain evidence="4">L-031</strain>
    </source>
</reference>
<keyword evidence="2" id="KW-0472">Membrane</keyword>
<feature type="transmembrane region" description="Helical" evidence="2">
    <location>
        <begin position="226"/>
        <end position="245"/>
    </location>
</feature>
<feature type="compositionally biased region" description="Basic and acidic residues" evidence="1">
    <location>
        <begin position="164"/>
        <end position="176"/>
    </location>
</feature>
<feature type="region of interest" description="Disordered" evidence="1">
    <location>
        <begin position="153"/>
        <end position="218"/>
    </location>
</feature>
<dbReference type="EMBL" id="CP044232">
    <property type="protein sequence ID" value="QEW03498.1"/>
    <property type="molecule type" value="Genomic_DNA"/>
</dbReference>
<gene>
    <name evidence="3" type="ORF">F6J85_10555</name>
</gene>
<dbReference type="AlphaFoldDB" id="A0A5J6L4M7"/>
<name>A0A5J6L4M7_9MICO</name>
<feature type="transmembrane region" description="Helical" evidence="2">
    <location>
        <begin position="310"/>
        <end position="328"/>
    </location>
</feature>
<organism evidence="3 4">
    <name type="scientific">Microbacterium lushaniae</name>
    <dbReference type="NCBI Taxonomy" id="2614639"/>
    <lineage>
        <taxon>Bacteria</taxon>
        <taxon>Bacillati</taxon>
        <taxon>Actinomycetota</taxon>
        <taxon>Actinomycetes</taxon>
        <taxon>Micrococcales</taxon>
        <taxon>Microbacteriaceae</taxon>
        <taxon>Microbacterium</taxon>
    </lineage>
</organism>
<proteinExistence type="predicted"/>
<feature type="transmembrane region" description="Helical" evidence="2">
    <location>
        <begin position="379"/>
        <end position="412"/>
    </location>
</feature>
<keyword evidence="4" id="KW-1185">Reference proteome</keyword>
<protein>
    <submittedName>
        <fullName evidence="3">DUF4265 domain-containing protein</fullName>
    </submittedName>
</protein>
<dbReference type="RefSeq" id="WP_150924944.1">
    <property type="nucleotide sequence ID" value="NZ_CP044232.1"/>
</dbReference>
<feature type="transmembrane region" description="Helical" evidence="2">
    <location>
        <begin position="276"/>
        <end position="298"/>
    </location>
</feature>